<dbReference type="EMBL" id="NXLX01000001">
    <property type="protein sequence ID" value="RDU74605.1"/>
    <property type="molecule type" value="Genomic_DNA"/>
</dbReference>
<reference evidence="2 3" key="1">
    <citation type="submission" date="2018-04" db="EMBL/GenBank/DDBJ databases">
        <title>Novel Campyloabacter and Helicobacter Species and Strains.</title>
        <authorList>
            <person name="Mannion A.J."/>
            <person name="Shen Z."/>
            <person name="Fox J.G."/>
        </authorList>
    </citation>
    <scope>NUCLEOTIDE SEQUENCE [LARGE SCALE GENOMIC DNA]</scope>
    <source>
        <strain evidence="2 3">MIT 04-9362</strain>
    </source>
</reference>
<accession>A0A3D8JBR5</accession>
<dbReference type="Proteomes" id="UP000256695">
    <property type="component" value="Unassembled WGS sequence"/>
</dbReference>
<evidence type="ECO:0000313" key="2">
    <source>
        <dbReference type="EMBL" id="RDU74605.1"/>
    </source>
</evidence>
<dbReference type="AlphaFoldDB" id="A0A3D8JBR5"/>
<organism evidence="2 3">
    <name type="scientific">Helicobacter anseris</name>
    <dbReference type="NCBI Taxonomy" id="375926"/>
    <lineage>
        <taxon>Bacteria</taxon>
        <taxon>Pseudomonadati</taxon>
        <taxon>Campylobacterota</taxon>
        <taxon>Epsilonproteobacteria</taxon>
        <taxon>Campylobacterales</taxon>
        <taxon>Helicobacteraceae</taxon>
        <taxon>Helicobacter</taxon>
    </lineage>
</organism>
<keyword evidence="3" id="KW-1185">Reference proteome</keyword>
<dbReference type="OrthoDB" id="5518171at2"/>
<dbReference type="SUPFAM" id="SSF64376">
    <property type="entry name" value="YlxR-like"/>
    <property type="match status" value="1"/>
</dbReference>
<sequence>MPRVIFEKDKPIRMCVVCRTRFIQRELIRLKVLNEKLVFFDGFGRSIYLCVDCLGDLKVHHKLQKLKQISKDKEQLYLNIQEIREKCQIK</sequence>
<evidence type="ECO:0000313" key="3">
    <source>
        <dbReference type="Proteomes" id="UP000256695"/>
    </source>
</evidence>
<dbReference type="Gene3D" id="3.30.1230.10">
    <property type="entry name" value="YlxR-like"/>
    <property type="match status" value="1"/>
</dbReference>
<evidence type="ECO:0000259" key="1">
    <source>
        <dbReference type="Pfam" id="PF04296"/>
    </source>
</evidence>
<proteinExistence type="predicted"/>
<dbReference type="Pfam" id="PF04296">
    <property type="entry name" value="YlxR"/>
    <property type="match status" value="1"/>
</dbReference>
<protein>
    <submittedName>
        <fullName evidence="2">DUF448 domain-containing protein</fullName>
    </submittedName>
</protein>
<dbReference type="RefSeq" id="WP_115578314.1">
    <property type="nucleotide sequence ID" value="NZ_NXLX01000001.1"/>
</dbReference>
<feature type="domain" description="YlxR" evidence="1">
    <location>
        <begin position="13"/>
        <end position="80"/>
    </location>
</feature>
<name>A0A3D8JBR5_9HELI</name>
<comment type="caution">
    <text evidence="2">The sequence shown here is derived from an EMBL/GenBank/DDBJ whole genome shotgun (WGS) entry which is preliminary data.</text>
</comment>
<gene>
    <name evidence="2" type="ORF">CQA57_00715</name>
</gene>
<dbReference type="InterPro" id="IPR035931">
    <property type="entry name" value="YlxR-like_sf"/>
</dbReference>
<dbReference type="InterPro" id="IPR007393">
    <property type="entry name" value="YlxR_dom"/>
</dbReference>